<dbReference type="InterPro" id="IPR027417">
    <property type="entry name" value="P-loop_NTPase"/>
</dbReference>
<gene>
    <name evidence="3" type="ORF">H8Z77_01845</name>
</gene>
<evidence type="ECO:0000256" key="1">
    <source>
        <dbReference type="SAM" id="MobiDB-lite"/>
    </source>
</evidence>
<feature type="region of interest" description="Disordered" evidence="1">
    <location>
        <begin position="275"/>
        <end position="300"/>
    </location>
</feature>
<dbReference type="PANTHER" id="PTHR30050:SF10">
    <property type="entry name" value="PHAGE-LIKE ELEMENT PBSX PROTEIN XKDC"/>
    <property type="match status" value="1"/>
</dbReference>
<comment type="caution">
    <text evidence="3">The sequence shown here is derived from an EMBL/GenBank/DDBJ whole genome shotgun (WGS) entry which is preliminary data.</text>
</comment>
<evidence type="ECO:0000313" key="4">
    <source>
        <dbReference type="Proteomes" id="UP000649151"/>
    </source>
</evidence>
<dbReference type="Gene3D" id="3.40.50.300">
    <property type="entry name" value="P-loop containing nucleotide triphosphate hydrolases"/>
    <property type="match status" value="1"/>
</dbReference>
<evidence type="ECO:0000259" key="2">
    <source>
        <dbReference type="Pfam" id="PF01695"/>
    </source>
</evidence>
<dbReference type="EMBL" id="JACOQK010000001">
    <property type="protein sequence ID" value="MBC5786764.1"/>
    <property type="molecule type" value="Genomic_DNA"/>
</dbReference>
<sequence length="300" mass="33820">MSLTEAAQAIAAKHGICLERLNCSLERQVEILNNRSGDLQGYDCPICKNKGWIYRAVDGEIVSGMCKCMHTRQAIAAARKSGASELIANCKFENFITSEPYQSQMLNMAKRYLQDPSPKWLYYGGQSGCGKTHICTAVFWELIKRGLSARYITWRREIAEVKRYANNPLEYATRMDKYKSVDVLYIDDLFKTINTADRTGIQAGDINVAFELLDYRYSHSAKITLISSELTLRQVLTLDQAIGGRIRQKCGQYVCNIAPAPNKNYRLSEKAVENTGTFGGTPPSYDLEELSRRGMHVPEI</sequence>
<reference evidence="3 4" key="1">
    <citation type="submission" date="2020-08" db="EMBL/GenBank/DDBJ databases">
        <title>Genome public.</title>
        <authorList>
            <person name="Liu C."/>
            <person name="Sun Q."/>
        </authorList>
    </citation>
    <scope>NUCLEOTIDE SEQUENCE [LARGE SCALE GENOMIC DNA]</scope>
    <source>
        <strain evidence="3 4">NSJ-27</strain>
    </source>
</reference>
<dbReference type="SUPFAM" id="SSF52540">
    <property type="entry name" value="P-loop containing nucleoside triphosphate hydrolases"/>
    <property type="match status" value="1"/>
</dbReference>
<name>A0ABR7INW4_9CLOT</name>
<protein>
    <submittedName>
        <fullName evidence="3">ATP-binding protein</fullName>
    </submittedName>
</protein>
<dbReference type="InterPro" id="IPR002611">
    <property type="entry name" value="IstB_ATP-bd"/>
</dbReference>
<proteinExistence type="predicted"/>
<feature type="domain" description="IstB-like ATP-binding" evidence="2">
    <location>
        <begin position="125"/>
        <end position="234"/>
    </location>
</feature>
<dbReference type="RefSeq" id="WP_186995994.1">
    <property type="nucleotide sequence ID" value="NZ_JACOQK010000001.1"/>
</dbReference>
<keyword evidence="3" id="KW-0067">ATP-binding</keyword>
<evidence type="ECO:0000313" key="3">
    <source>
        <dbReference type="EMBL" id="MBC5786764.1"/>
    </source>
</evidence>
<accession>A0ABR7INW4</accession>
<organism evidence="3 4">
    <name type="scientific">Clostridium facile</name>
    <dbReference type="NCBI Taxonomy" id="2763035"/>
    <lineage>
        <taxon>Bacteria</taxon>
        <taxon>Bacillati</taxon>
        <taxon>Bacillota</taxon>
        <taxon>Clostridia</taxon>
        <taxon>Eubacteriales</taxon>
        <taxon>Clostridiaceae</taxon>
        <taxon>Clostridium</taxon>
    </lineage>
</organism>
<feature type="compositionally biased region" description="Basic and acidic residues" evidence="1">
    <location>
        <begin position="289"/>
        <end position="300"/>
    </location>
</feature>
<keyword evidence="4" id="KW-1185">Reference proteome</keyword>
<dbReference type="Pfam" id="PF01695">
    <property type="entry name" value="IstB_IS21"/>
    <property type="match status" value="1"/>
</dbReference>
<dbReference type="Proteomes" id="UP000649151">
    <property type="component" value="Unassembled WGS sequence"/>
</dbReference>
<dbReference type="PANTHER" id="PTHR30050">
    <property type="entry name" value="CHROMOSOMAL REPLICATION INITIATOR PROTEIN DNAA"/>
    <property type="match status" value="1"/>
</dbReference>
<dbReference type="CDD" id="cd00009">
    <property type="entry name" value="AAA"/>
    <property type="match status" value="1"/>
</dbReference>
<keyword evidence="3" id="KW-0547">Nucleotide-binding</keyword>
<dbReference type="GO" id="GO:0005524">
    <property type="term" value="F:ATP binding"/>
    <property type="evidence" value="ECO:0007669"/>
    <property type="project" value="UniProtKB-KW"/>
</dbReference>